<dbReference type="PANTHER" id="PTHR39217">
    <property type="match status" value="1"/>
</dbReference>
<sequence length="290" mass="31773">MSATIPLRLAIATSDLVPGIHPDDAHLAATLRQLDIEPTACVWNDPAVDWAAYDAVLLRSTWDYFKHYAAFTRWLDRLPIPTINDKPLVRWNSDKRYLLDLAAQGIDIIPTQIVPAKDLPQALSARHGEEVVVKPTVSGTAWHTARGTVGEASFQQAIAQLPLAFDYLVQPFLHEVVNDGEWSLLFFGGEFSHAVIKRPAAGDYRVQSDFGGTAELIEPDAALIASAQRALAATAALGHAKVAYARVDGVVVGGKFLLMELEMIEPFLHLEVRPDAAERFAAHVKQRLTA</sequence>
<reference evidence="1 2" key="1">
    <citation type="submission" date="2020-10" db="EMBL/GenBank/DDBJ databases">
        <title>Phylogeny of dyella-like bacteria.</title>
        <authorList>
            <person name="Fu J."/>
        </authorList>
    </citation>
    <scope>NUCLEOTIDE SEQUENCE [LARGE SCALE GENOMIC DNA]</scope>
    <source>
        <strain evidence="1 2">BB4</strain>
    </source>
</reference>
<dbReference type="PANTHER" id="PTHR39217:SF1">
    <property type="entry name" value="GLUTATHIONE SYNTHETASE"/>
    <property type="match status" value="1"/>
</dbReference>
<dbReference type="SUPFAM" id="SSF56059">
    <property type="entry name" value="Glutathione synthetase ATP-binding domain-like"/>
    <property type="match status" value="1"/>
</dbReference>
<comment type="caution">
    <text evidence="1">The sequence shown here is derived from an EMBL/GenBank/DDBJ whole genome shotgun (WGS) entry which is preliminary data.</text>
</comment>
<proteinExistence type="predicted"/>
<evidence type="ECO:0000313" key="2">
    <source>
        <dbReference type="Proteomes" id="UP001620408"/>
    </source>
</evidence>
<evidence type="ECO:0008006" key="3">
    <source>
        <dbReference type="Google" id="ProtNLM"/>
    </source>
</evidence>
<dbReference type="RefSeq" id="WP_379985598.1">
    <property type="nucleotide sequence ID" value="NZ_JADIKD010000011.1"/>
</dbReference>
<dbReference type="EMBL" id="JADIKD010000011">
    <property type="protein sequence ID" value="MFK2918592.1"/>
    <property type="molecule type" value="Genomic_DNA"/>
</dbReference>
<organism evidence="1 2">
    <name type="scientific">Dyella koreensis</name>
    <dbReference type="NCBI Taxonomy" id="311235"/>
    <lineage>
        <taxon>Bacteria</taxon>
        <taxon>Pseudomonadati</taxon>
        <taxon>Pseudomonadota</taxon>
        <taxon>Gammaproteobacteria</taxon>
        <taxon>Lysobacterales</taxon>
        <taxon>Rhodanobacteraceae</taxon>
        <taxon>Dyella</taxon>
    </lineage>
</organism>
<accession>A0ABW8K9H2</accession>
<evidence type="ECO:0000313" key="1">
    <source>
        <dbReference type="EMBL" id="MFK2918592.1"/>
    </source>
</evidence>
<keyword evidence="2" id="KW-1185">Reference proteome</keyword>
<gene>
    <name evidence="1" type="ORF">ISS97_15060</name>
</gene>
<name>A0ABW8K9H2_9GAMM</name>
<protein>
    <recommendedName>
        <fullName evidence="3">ATP-grasp domain-containing protein</fullName>
    </recommendedName>
</protein>
<dbReference type="Proteomes" id="UP001620408">
    <property type="component" value="Unassembled WGS sequence"/>
</dbReference>
<dbReference type="InterPro" id="IPR053191">
    <property type="entry name" value="DcsG_Biosynth_Enzyme"/>
</dbReference>